<dbReference type="Proteomes" id="UP000325577">
    <property type="component" value="Linkage Group LG8"/>
</dbReference>
<keyword evidence="2" id="KW-0472">Membrane</keyword>
<keyword evidence="2" id="KW-1133">Transmembrane helix</keyword>
<keyword evidence="2" id="KW-0812">Transmembrane</keyword>
<dbReference type="EMBL" id="CM018051">
    <property type="protein sequence ID" value="KAA8516528.1"/>
    <property type="molecule type" value="Genomic_DNA"/>
</dbReference>
<evidence type="ECO:0000256" key="1">
    <source>
        <dbReference type="SAM" id="MobiDB-lite"/>
    </source>
</evidence>
<evidence type="ECO:0000256" key="2">
    <source>
        <dbReference type="SAM" id="Phobius"/>
    </source>
</evidence>
<evidence type="ECO:0000313" key="4">
    <source>
        <dbReference type="Proteomes" id="UP000325577"/>
    </source>
</evidence>
<sequence>MNSKHLMIERNRGKEGQDKVLALSSSLFSPSSSSSLCLLFQEGDWMFQTWILGFMILIIGVLRLTPTYLHQIGMAGRPNVHGESVTAHRKSNGLRAGNAGLSGKKIHG</sequence>
<evidence type="ECO:0000313" key="3">
    <source>
        <dbReference type="EMBL" id="KAA8516528.1"/>
    </source>
</evidence>
<gene>
    <name evidence="3" type="ORF">F0562_016966</name>
</gene>
<accession>A0A5J4ZGC2</accession>
<feature type="region of interest" description="Disordered" evidence="1">
    <location>
        <begin position="89"/>
        <end position="108"/>
    </location>
</feature>
<feature type="transmembrane region" description="Helical" evidence="2">
    <location>
        <begin position="45"/>
        <end position="64"/>
    </location>
</feature>
<keyword evidence="4" id="KW-1185">Reference proteome</keyword>
<reference evidence="3 4" key="1">
    <citation type="submission" date="2019-09" db="EMBL/GenBank/DDBJ databases">
        <title>A chromosome-level genome assembly of the Chinese tupelo Nyssa sinensis.</title>
        <authorList>
            <person name="Yang X."/>
            <person name="Kang M."/>
            <person name="Yang Y."/>
            <person name="Xiong H."/>
            <person name="Wang M."/>
            <person name="Zhang Z."/>
            <person name="Wang Z."/>
            <person name="Wu H."/>
            <person name="Ma T."/>
            <person name="Liu J."/>
            <person name="Xi Z."/>
        </authorList>
    </citation>
    <scope>NUCLEOTIDE SEQUENCE [LARGE SCALE GENOMIC DNA]</scope>
    <source>
        <strain evidence="3">J267</strain>
        <tissue evidence="3">Leaf</tissue>
    </source>
</reference>
<proteinExistence type="predicted"/>
<dbReference type="AlphaFoldDB" id="A0A5J4ZGC2"/>
<name>A0A5J4ZGC2_9ASTE</name>
<organism evidence="3 4">
    <name type="scientific">Nyssa sinensis</name>
    <dbReference type="NCBI Taxonomy" id="561372"/>
    <lineage>
        <taxon>Eukaryota</taxon>
        <taxon>Viridiplantae</taxon>
        <taxon>Streptophyta</taxon>
        <taxon>Embryophyta</taxon>
        <taxon>Tracheophyta</taxon>
        <taxon>Spermatophyta</taxon>
        <taxon>Magnoliopsida</taxon>
        <taxon>eudicotyledons</taxon>
        <taxon>Gunneridae</taxon>
        <taxon>Pentapetalae</taxon>
        <taxon>asterids</taxon>
        <taxon>Cornales</taxon>
        <taxon>Nyssaceae</taxon>
        <taxon>Nyssa</taxon>
    </lineage>
</organism>
<protein>
    <submittedName>
        <fullName evidence="3">Uncharacterized protein</fullName>
    </submittedName>
</protein>